<evidence type="ECO:0000256" key="3">
    <source>
        <dbReference type="ARBA" id="ARBA00022884"/>
    </source>
</evidence>
<evidence type="ECO:0000259" key="9">
    <source>
        <dbReference type="Pfam" id="PF17405"/>
    </source>
</evidence>
<comment type="similarity">
    <text evidence="2 5">Belongs to the NRAP family.</text>
</comment>
<gene>
    <name evidence="11" type="ORF">Fmac_002520</name>
</gene>
<evidence type="ECO:0000313" key="11">
    <source>
        <dbReference type="EMBL" id="KAL2348520.1"/>
    </source>
</evidence>
<protein>
    <recommendedName>
        <fullName evidence="13">Nucleolar protein 6</fullName>
    </recommendedName>
</protein>
<dbReference type="GO" id="GO:0005730">
    <property type="term" value="C:nucleolus"/>
    <property type="evidence" value="ECO:0007669"/>
    <property type="project" value="UniProtKB-SubCell"/>
</dbReference>
<evidence type="ECO:0000256" key="4">
    <source>
        <dbReference type="ARBA" id="ARBA00023242"/>
    </source>
</evidence>
<dbReference type="PANTHER" id="PTHR17972">
    <property type="entry name" value="NUCLEOLAR RNA-ASSOCIATED PROTEIN"/>
    <property type="match status" value="1"/>
</dbReference>
<name>A0ABD1NK68_9FABA</name>
<feature type="domain" description="Nrap protein" evidence="7">
    <location>
        <begin position="230"/>
        <end position="371"/>
    </location>
</feature>
<dbReference type="EMBL" id="JBGMDY010000001">
    <property type="protein sequence ID" value="KAL2348520.1"/>
    <property type="molecule type" value="Genomic_DNA"/>
</dbReference>
<accession>A0ABD1NK68</accession>
<dbReference type="Gene3D" id="1.10.1410.10">
    <property type="match status" value="1"/>
</dbReference>
<keyword evidence="12" id="KW-1185">Reference proteome</keyword>
<dbReference type="GO" id="GO:0003723">
    <property type="term" value="F:RNA binding"/>
    <property type="evidence" value="ECO:0007669"/>
    <property type="project" value="UniProtKB-KW"/>
</dbReference>
<evidence type="ECO:0000256" key="1">
    <source>
        <dbReference type="ARBA" id="ARBA00004604"/>
    </source>
</evidence>
<dbReference type="Pfam" id="PF17405">
    <property type="entry name" value="Nrap_D4"/>
    <property type="match status" value="1"/>
</dbReference>
<dbReference type="Pfam" id="PF17406">
    <property type="entry name" value="Nrap_D5"/>
    <property type="match status" value="1"/>
</dbReference>
<comment type="subcellular location">
    <subcellularLocation>
        <location evidence="1 5">Nucleus</location>
        <location evidence="1 5">Nucleolus</location>
    </subcellularLocation>
</comment>
<dbReference type="Proteomes" id="UP001603857">
    <property type="component" value="Unassembled WGS sequence"/>
</dbReference>
<comment type="caution">
    <text evidence="11">The sequence shown here is derived from an EMBL/GenBank/DDBJ whole genome shotgun (WGS) entry which is preliminary data.</text>
</comment>
<feature type="domain" description="Nrap protein" evidence="6">
    <location>
        <begin position="92"/>
        <end position="216"/>
    </location>
</feature>
<dbReference type="InterPro" id="IPR035368">
    <property type="entry name" value="Nrap_D3"/>
</dbReference>
<feature type="domain" description="Nrap protein" evidence="8">
    <location>
        <begin position="375"/>
        <end position="529"/>
    </location>
</feature>
<evidence type="ECO:0000259" key="7">
    <source>
        <dbReference type="Pfam" id="PF17403"/>
    </source>
</evidence>
<dbReference type="InterPro" id="IPR035082">
    <property type="entry name" value="Nrap_D1"/>
</dbReference>
<dbReference type="FunFam" id="1.10.1410.10:FF:000012">
    <property type="entry name" value="Nucleolar protein 6"/>
    <property type="match status" value="1"/>
</dbReference>
<dbReference type="Pfam" id="PF03813">
    <property type="entry name" value="Nrap"/>
    <property type="match status" value="1"/>
</dbReference>
<organism evidence="11 12">
    <name type="scientific">Flemingia macrophylla</name>
    <dbReference type="NCBI Taxonomy" id="520843"/>
    <lineage>
        <taxon>Eukaryota</taxon>
        <taxon>Viridiplantae</taxon>
        <taxon>Streptophyta</taxon>
        <taxon>Embryophyta</taxon>
        <taxon>Tracheophyta</taxon>
        <taxon>Spermatophyta</taxon>
        <taxon>Magnoliopsida</taxon>
        <taxon>eudicotyledons</taxon>
        <taxon>Gunneridae</taxon>
        <taxon>Pentapetalae</taxon>
        <taxon>rosids</taxon>
        <taxon>fabids</taxon>
        <taxon>Fabales</taxon>
        <taxon>Fabaceae</taxon>
        <taxon>Papilionoideae</taxon>
        <taxon>50 kb inversion clade</taxon>
        <taxon>NPAAA clade</taxon>
        <taxon>indigoferoid/millettioid clade</taxon>
        <taxon>Phaseoleae</taxon>
        <taxon>Flemingia</taxon>
    </lineage>
</organism>
<feature type="domain" description="Nrap protein" evidence="10">
    <location>
        <begin position="732"/>
        <end position="884"/>
    </location>
</feature>
<evidence type="ECO:0008006" key="13">
    <source>
        <dbReference type="Google" id="ProtNLM"/>
    </source>
</evidence>
<evidence type="ECO:0000256" key="5">
    <source>
        <dbReference type="RuleBase" id="RU364032"/>
    </source>
</evidence>
<evidence type="ECO:0000313" key="12">
    <source>
        <dbReference type="Proteomes" id="UP001603857"/>
    </source>
</evidence>
<proteinExistence type="inferred from homology"/>
<dbReference type="AlphaFoldDB" id="A0ABD1NK68"/>
<sequence length="986" mass="112315">MDSTELKVAELLKEVHANYTPQFSKLVDDTVSAIKASIDRIPNEFKVTADLASRFVADLGADKVEFKFKKPSVIKIGGSYSIQSLAKPEVNVDLIIRLPKECFHEKDYLNYRYHGKRCLYLCLVKNYLEKSPSIGKVEWSTLQNEARKPLLIVHPAEKVVEVPDFFIRIIPSAMSIFNTAKLNLKRNNIHNLSNGTALQATPKYNSSILEDMFIEDEELINKYFLEWKELRDVLILLKVWARQRSSIYVHDCLNGFLISVVLAYLASKQQISNAMKATEIIRVTLNFIATSKSWSQGLYFPKEGQSIITKEQKMQLKEAFPVVICHPSGGFNLAFRMSRIGFTRLQHEAALTLRCMEKCRDGGFEEVFMTKVDFAVKYDYCMRINLKGKEVFASGFCLDDECWRSYEDKIHSILSKGLNDRVNFIQVSWRNTQCQWSVNDGLSVLNKEPVFIGILVSPLEKAFRIVDIGPNAESKEEALEFRKFWGEKAELRRFKDGRIAESTVWESEQWARHLVLKRIAEHVLSRHLSLSKENIIVVVDQLDFSLLHGARDPISYSGSLLGAFDVLSKRLRLIEDLPLKVSSVQALDSAFRFTSVFPPEPHVLANEKIKSLRLNKLVPSCIQPLEVMIQLEGSGNWPMDEIAIEKTKSSFLIQIGVSLQKMWGMTCTATEDKVDVLMSGYAFRLNILHEKGLNLLQKEIGNDQAKRVPSVDKKLFIHSQHANMINGLQNRHPIFGPVVRLAKRWAASHLFSACLVEEAVELLVAHLFLNPLPFDVPCSRITGFLRFLRLLSHYDWTFCPLVVDINNDLSQSDEKEINDNFLLKRKGQGENGQIVGPAMFLATVYDKESEAWTGLSPSGMELKRLVAYAQSSAILLTKLTFQEEIGPYRWECLFRTPLNNYDAVIILHKDKLPHPQRLLFTSEVDHGTHVAEGHASKCFQPFLLPKDLKGSSEELKNKLLVNFDPSKCFIRDLKATRVLNHIPSMA</sequence>
<dbReference type="InterPro" id="IPR035367">
    <property type="entry name" value="Nrap_D2"/>
</dbReference>
<dbReference type="InterPro" id="IPR035370">
    <property type="entry name" value="Nrap_D5"/>
</dbReference>
<dbReference type="InterPro" id="IPR035369">
    <property type="entry name" value="Nrap_D4"/>
</dbReference>
<keyword evidence="3 5" id="KW-0694">RNA-binding</keyword>
<keyword evidence="4 5" id="KW-0539">Nucleus</keyword>
<evidence type="ECO:0000259" key="10">
    <source>
        <dbReference type="Pfam" id="PF17406"/>
    </source>
</evidence>
<dbReference type="Pfam" id="PF17404">
    <property type="entry name" value="Nrap_D3"/>
    <property type="match status" value="1"/>
</dbReference>
<dbReference type="PANTHER" id="PTHR17972:SF0">
    <property type="entry name" value="NUCLEOLAR PROTEIN 6"/>
    <property type="match status" value="1"/>
</dbReference>
<evidence type="ECO:0000256" key="2">
    <source>
        <dbReference type="ARBA" id="ARBA00006674"/>
    </source>
</evidence>
<evidence type="ECO:0000259" key="8">
    <source>
        <dbReference type="Pfam" id="PF17404"/>
    </source>
</evidence>
<reference evidence="11 12" key="1">
    <citation type="submission" date="2024-08" db="EMBL/GenBank/DDBJ databases">
        <title>Insights into the chromosomal genome structure of Flemingia macrophylla.</title>
        <authorList>
            <person name="Ding Y."/>
            <person name="Zhao Y."/>
            <person name="Bi W."/>
            <person name="Wu M."/>
            <person name="Zhao G."/>
            <person name="Gong Y."/>
            <person name="Li W."/>
            <person name="Zhang P."/>
        </authorList>
    </citation>
    <scope>NUCLEOTIDE SEQUENCE [LARGE SCALE GENOMIC DNA]</scope>
    <source>
        <strain evidence="11">DYQJB</strain>
        <tissue evidence="11">Leaf</tissue>
    </source>
</reference>
<feature type="domain" description="Nrap protein" evidence="9">
    <location>
        <begin position="556"/>
        <end position="729"/>
    </location>
</feature>
<evidence type="ECO:0000259" key="6">
    <source>
        <dbReference type="Pfam" id="PF03813"/>
    </source>
</evidence>
<dbReference type="InterPro" id="IPR005554">
    <property type="entry name" value="NOL6/Upt22"/>
</dbReference>
<dbReference type="Pfam" id="PF17403">
    <property type="entry name" value="Nrap_D2"/>
    <property type="match status" value="1"/>
</dbReference>